<comment type="caution">
    <text evidence="1">The sequence shown here is derived from an EMBL/GenBank/DDBJ whole genome shotgun (WGS) entry which is preliminary data.</text>
</comment>
<protein>
    <submittedName>
        <fullName evidence="1">Uncharacterized protein</fullName>
    </submittedName>
</protein>
<evidence type="ECO:0000313" key="1">
    <source>
        <dbReference type="EMBL" id="KAL3682597.1"/>
    </source>
</evidence>
<dbReference type="Proteomes" id="UP001633002">
    <property type="component" value="Unassembled WGS sequence"/>
</dbReference>
<accession>A0ABD3GWP7</accession>
<name>A0ABD3GWP7_9MARC</name>
<dbReference type="EMBL" id="JBJQOH010000006">
    <property type="protein sequence ID" value="KAL3682597.1"/>
    <property type="molecule type" value="Genomic_DNA"/>
</dbReference>
<proteinExistence type="predicted"/>
<sequence length="207" mass="24362">MTWHKEHRSDDGFTRLVVDSPAVQHVEQTWPEFRRDPRHLRFGLDEIGAERNTTEPPIPLDMYWWEQRWRDVEKGHIPAERAGLKRWSILHRLPYWKDLMIQHLLDPMHIEANVTKSLIKRIFGEKDGKPARRACEEFGVHPEAWIQVSDGDIESLPPAPWILTTEERKICKKRISEIRFPTGFGSCLRKGFKKDGPKWPSALKSQD</sequence>
<dbReference type="PANTHER" id="PTHR10775">
    <property type="entry name" value="OS08G0208400 PROTEIN"/>
    <property type="match status" value="1"/>
</dbReference>
<gene>
    <name evidence="1" type="ORF">R1sor_000619</name>
</gene>
<keyword evidence="2" id="KW-1185">Reference proteome</keyword>
<organism evidence="1 2">
    <name type="scientific">Riccia sorocarpa</name>
    <dbReference type="NCBI Taxonomy" id="122646"/>
    <lineage>
        <taxon>Eukaryota</taxon>
        <taxon>Viridiplantae</taxon>
        <taxon>Streptophyta</taxon>
        <taxon>Embryophyta</taxon>
        <taxon>Marchantiophyta</taxon>
        <taxon>Marchantiopsida</taxon>
        <taxon>Marchantiidae</taxon>
        <taxon>Marchantiales</taxon>
        <taxon>Ricciaceae</taxon>
        <taxon>Riccia</taxon>
    </lineage>
</organism>
<dbReference type="AlphaFoldDB" id="A0ABD3GWP7"/>
<reference evidence="1 2" key="1">
    <citation type="submission" date="2024-09" db="EMBL/GenBank/DDBJ databases">
        <title>Chromosome-scale assembly of Riccia sorocarpa.</title>
        <authorList>
            <person name="Paukszto L."/>
        </authorList>
    </citation>
    <scope>NUCLEOTIDE SEQUENCE [LARGE SCALE GENOMIC DNA]</scope>
    <source>
        <strain evidence="1">LP-2024</strain>
        <tissue evidence="1">Aerial parts of the thallus</tissue>
    </source>
</reference>
<evidence type="ECO:0000313" key="2">
    <source>
        <dbReference type="Proteomes" id="UP001633002"/>
    </source>
</evidence>
<dbReference type="PANTHER" id="PTHR10775:SF185">
    <property type="entry name" value="OS08G0208400 PROTEIN"/>
    <property type="match status" value="1"/>
</dbReference>